<dbReference type="PROSITE" id="PS51257">
    <property type="entry name" value="PROKAR_LIPOPROTEIN"/>
    <property type="match status" value="1"/>
</dbReference>
<dbReference type="RefSeq" id="WP_344865401.1">
    <property type="nucleotide sequence ID" value="NZ_BAAAZN010000014.1"/>
</dbReference>
<gene>
    <name evidence="2" type="ORF">GCM10022222_57750</name>
</gene>
<comment type="caution">
    <text evidence="2">The sequence shown here is derived from an EMBL/GenBank/DDBJ whole genome shotgun (WGS) entry which is preliminary data.</text>
</comment>
<evidence type="ECO:0008006" key="4">
    <source>
        <dbReference type="Google" id="ProtNLM"/>
    </source>
</evidence>
<protein>
    <recommendedName>
        <fullName evidence="4">Lipoprotein</fullName>
    </recommendedName>
</protein>
<proteinExistence type="predicted"/>
<keyword evidence="1" id="KW-0732">Signal</keyword>
<feature type="signal peptide" evidence="1">
    <location>
        <begin position="1"/>
        <end position="22"/>
    </location>
</feature>
<reference evidence="3" key="1">
    <citation type="journal article" date="2019" name="Int. J. Syst. Evol. Microbiol.">
        <title>The Global Catalogue of Microorganisms (GCM) 10K type strain sequencing project: providing services to taxonomists for standard genome sequencing and annotation.</title>
        <authorList>
            <consortium name="The Broad Institute Genomics Platform"/>
            <consortium name="The Broad Institute Genome Sequencing Center for Infectious Disease"/>
            <person name="Wu L."/>
            <person name="Ma J."/>
        </authorList>
    </citation>
    <scope>NUCLEOTIDE SEQUENCE [LARGE SCALE GENOMIC DNA]</scope>
    <source>
        <strain evidence="3">JCM 16898</strain>
    </source>
</reference>
<accession>A0ABP6XFD0</accession>
<dbReference type="EMBL" id="BAAAZN010000014">
    <property type="protein sequence ID" value="GAA3566340.1"/>
    <property type="molecule type" value="Genomic_DNA"/>
</dbReference>
<evidence type="ECO:0000313" key="3">
    <source>
        <dbReference type="Proteomes" id="UP001500689"/>
    </source>
</evidence>
<sequence>MKHTAHRSRAVLAVLIAVLAGAAGCGVQPTGVIPAGPAPAGFETGRRDSQLTLYFRFDGRLSPVERHQAAAVSPEAAVKELFRGPTAAESAKGYTSMLPYGTGTPSVDTTSNPVTVTVPYPLKALYPGGLDQVVCTTMAALSASGQANAVYGVSVKTSDARLDNVRCGTF</sequence>
<evidence type="ECO:0000313" key="2">
    <source>
        <dbReference type="EMBL" id="GAA3566340.1"/>
    </source>
</evidence>
<name>A0ABP6XFD0_9PSEU</name>
<feature type="chain" id="PRO_5046296308" description="Lipoprotein" evidence="1">
    <location>
        <begin position="23"/>
        <end position="170"/>
    </location>
</feature>
<organism evidence="2 3">
    <name type="scientific">Amycolatopsis ultiminotia</name>
    <dbReference type="NCBI Taxonomy" id="543629"/>
    <lineage>
        <taxon>Bacteria</taxon>
        <taxon>Bacillati</taxon>
        <taxon>Actinomycetota</taxon>
        <taxon>Actinomycetes</taxon>
        <taxon>Pseudonocardiales</taxon>
        <taxon>Pseudonocardiaceae</taxon>
        <taxon>Amycolatopsis</taxon>
    </lineage>
</organism>
<dbReference type="Proteomes" id="UP001500689">
    <property type="component" value="Unassembled WGS sequence"/>
</dbReference>
<keyword evidence="3" id="KW-1185">Reference proteome</keyword>
<evidence type="ECO:0000256" key="1">
    <source>
        <dbReference type="SAM" id="SignalP"/>
    </source>
</evidence>